<dbReference type="EMBL" id="LSRX01000149">
    <property type="protein sequence ID" value="OLQ06936.1"/>
    <property type="molecule type" value="Genomic_DNA"/>
</dbReference>
<evidence type="ECO:0000313" key="2">
    <source>
        <dbReference type="EMBL" id="OLQ06936.1"/>
    </source>
</evidence>
<protein>
    <submittedName>
        <fullName evidence="2">Uncharacterized protein</fullName>
    </submittedName>
</protein>
<gene>
    <name evidence="2" type="ORF">AK812_SmicGene9746</name>
</gene>
<organism evidence="2 3">
    <name type="scientific">Symbiodinium microadriaticum</name>
    <name type="common">Dinoflagellate</name>
    <name type="synonym">Zooxanthella microadriatica</name>
    <dbReference type="NCBI Taxonomy" id="2951"/>
    <lineage>
        <taxon>Eukaryota</taxon>
        <taxon>Sar</taxon>
        <taxon>Alveolata</taxon>
        <taxon>Dinophyceae</taxon>
        <taxon>Suessiales</taxon>
        <taxon>Symbiodiniaceae</taxon>
        <taxon>Symbiodinium</taxon>
    </lineage>
</organism>
<feature type="compositionally biased region" description="Basic residues" evidence="1">
    <location>
        <begin position="219"/>
        <end position="228"/>
    </location>
</feature>
<feature type="region of interest" description="Disordered" evidence="1">
    <location>
        <begin position="172"/>
        <end position="238"/>
    </location>
</feature>
<comment type="caution">
    <text evidence="2">The sequence shown here is derived from an EMBL/GenBank/DDBJ whole genome shotgun (WGS) entry which is preliminary data.</text>
</comment>
<sequence length="238" mass="26872">MPLLAWRTWKDRITEIHEYGVWLEAFTSWVSVLHSSFGPEIQEAVTREAMASPLTHEIMTVEQIQRSQRVLHLLKQAFAGFGRVESIAGLLESVGGMQKASGYELLRRITEEFSLQSRNEALHYRNQLLSYQVHGTNLLETVWLVEVAVNKYHRMLGASMPDLRHAAENCWDAKPGKGKGKKGKEGKGKSKKGLARQELEKICKQTLSLQKTSGENKGKGKKGKKGKQRSLTQEDKES</sequence>
<accession>A0A1Q9EHM2</accession>
<dbReference type="OrthoDB" id="427960at2759"/>
<feature type="compositionally biased region" description="Polar residues" evidence="1">
    <location>
        <begin position="205"/>
        <end position="215"/>
    </location>
</feature>
<dbReference type="AlphaFoldDB" id="A0A1Q9EHM2"/>
<reference evidence="2 3" key="1">
    <citation type="submission" date="2016-02" db="EMBL/GenBank/DDBJ databases">
        <title>Genome analysis of coral dinoflagellate symbionts highlights evolutionary adaptations to a symbiotic lifestyle.</title>
        <authorList>
            <person name="Aranda M."/>
            <person name="Li Y."/>
            <person name="Liew Y.J."/>
            <person name="Baumgarten S."/>
            <person name="Simakov O."/>
            <person name="Wilson M."/>
            <person name="Piel J."/>
            <person name="Ashoor H."/>
            <person name="Bougouffa S."/>
            <person name="Bajic V.B."/>
            <person name="Ryu T."/>
            <person name="Ravasi T."/>
            <person name="Bayer T."/>
            <person name="Micklem G."/>
            <person name="Kim H."/>
            <person name="Bhak J."/>
            <person name="Lajeunesse T.C."/>
            <person name="Voolstra C.R."/>
        </authorList>
    </citation>
    <scope>NUCLEOTIDE SEQUENCE [LARGE SCALE GENOMIC DNA]</scope>
    <source>
        <strain evidence="2 3">CCMP2467</strain>
    </source>
</reference>
<name>A0A1Q9EHM2_SYMMI</name>
<dbReference type="Proteomes" id="UP000186817">
    <property type="component" value="Unassembled WGS sequence"/>
</dbReference>
<feature type="non-terminal residue" evidence="2">
    <location>
        <position position="238"/>
    </location>
</feature>
<evidence type="ECO:0000256" key="1">
    <source>
        <dbReference type="SAM" id="MobiDB-lite"/>
    </source>
</evidence>
<keyword evidence="3" id="KW-1185">Reference proteome</keyword>
<proteinExistence type="predicted"/>
<evidence type="ECO:0000313" key="3">
    <source>
        <dbReference type="Proteomes" id="UP000186817"/>
    </source>
</evidence>